<protein>
    <submittedName>
        <fullName evidence="2">Virulence factor Mce family protein</fullName>
    </submittedName>
</protein>
<sequence length="455" mass="48663">MFALLSMGIAVAIWRSFGGTVPFEAKGYQVSVEVPEADALFANSDVRMAGVSIGHVVDVRRAGRRARLTLEVDPGFAPLRRDARVLVRNKSLLGEGYVEVAPGARKAPEVPDGGALAFANVQRAQRLDDVLQTFDPATRRAFRQSMAGMARAFDGRSLSVSGVLGRAPAVVSDLGTVVDTLNDQQQQLQQLVANASDVFDAVGSRADAVQDAVVQSRRLLDVTATRDDDLRATIAALPPFLISLRHASTTAATAAPELRRAVASLRPTVPLLQPALRSLIDDTPVFRQTFRQLPGVLRTGTTTLPALTRLLEVAGPALEPTYTGTRQLIPLLQLAAAIRGDILGAFANVASMTNGQARISQDKIRSYPAASLTVWNEIVGGWAKKLPSNRQNPYPAPSSAVNISRGGLEAYDCRNTANPLLLPATGTGVPDCKQQQPWSFQGRIASYPRLLLAPP</sequence>
<dbReference type="PANTHER" id="PTHR33371:SF4">
    <property type="entry name" value="INTERMEMBRANE PHOSPHOLIPID TRANSPORT SYSTEM BINDING PROTEIN MLAD"/>
    <property type="match status" value="1"/>
</dbReference>
<gene>
    <name evidence="2" type="ORF">PAI11_18520</name>
</gene>
<evidence type="ECO:0000313" key="3">
    <source>
        <dbReference type="Proteomes" id="UP000005143"/>
    </source>
</evidence>
<dbReference type="EMBL" id="AGUD01000124">
    <property type="protein sequence ID" value="EHN11284.1"/>
    <property type="molecule type" value="Genomic_DNA"/>
</dbReference>
<dbReference type="PANTHER" id="PTHR33371">
    <property type="entry name" value="INTERMEMBRANE PHOSPHOLIPID TRANSPORT SYSTEM BINDING PROTEIN MLAD-RELATED"/>
    <property type="match status" value="1"/>
</dbReference>
<feature type="domain" description="Mce/MlaD" evidence="1">
    <location>
        <begin position="26"/>
        <end position="103"/>
    </location>
</feature>
<dbReference type="AlphaFoldDB" id="H0E4W7"/>
<accession>H0E4W7</accession>
<evidence type="ECO:0000259" key="1">
    <source>
        <dbReference type="Pfam" id="PF02470"/>
    </source>
</evidence>
<keyword evidence="3" id="KW-1185">Reference proteome</keyword>
<dbReference type="InterPro" id="IPR052336">
    <property type="entry name" value="MlaD_Phospholipid_Transporter"/>
</dbReference>
<dbReference type="InterPro" id="IPR003399">
    <property type="entry name" value="Mce/MlaD"/>
</dbReference>
<comment type="caution">
    <text evidence="2">The sequence shown here is derived from an EMBL/GenBank/DDBJ whole genome shotgun (WGS) entry which is preliminary data.</text>
</comment>
<organism evidence="2 3">
    <name type="scientific">Patulibacter medicamentivorans</name>
    <dbReference type="NCBI Taxonomy" id="1097667"/>
    <lineage>
        <taxon>Bacteria</taxon>
        <taxon>Bacillati</taxon>
        <taxon>Actinomycetota</taxon>
        <taxon>Thermoleophilia</taxon>
        <taxon>Solirubrobacterales</taxon>
        <taxon>Patulibacteraceae</taxon>
        <taxon>Patulibacter</taxon>
    </lineage>
</organism>
<reference evidence="2 3" key="1">
    <citation type="journal article" date="2013" name="Biodegradation">
        <title>Quantitative proteomic analysis of ibuprofen-degrading Patulibacter sp. strain I11.</title>
        <authorList>
            <person name="Almeida B."/>
            <person name="Kjeldal H."/>
            <person name="Lolas I."/>
            <person name="Knudsen A.D."/>
            <person name="Carvalho G."/>
            <person name="Nielsen K.L."/>
            <person name="Barreto Crespo M.T."/>
            <person name="Stensballe A."/>
            <person name="Nielsen J.L."/>
        </authorList>
    </citation>
    <scope>NUCLEOTIDE SEQUENCE [LARGE SCALE GENOMIC DNA]</scope>
    <source>
        <strain evidence="2 3">I11</strain>
    </source>
</reference>
<dbReference type="Pfam" id="PF02470">
    <property type="entry name" value="MlaD"/>
    <property type="match status" value="1"/>
</dbReference>
<evidence type="ECO:0000313" key="2">
    <source>
        <dbReference type="EMBL" id="EHN11284.1"/>
    </source>
</evidence>
<name>H0E4W7_9ACTN</name>
<proteinExistence type="predicted"/>
<dbReference type="Proteomes" id="UP000005143">
    <property type="component" value="Unassembled WGS sequence"/>
</dbReference>